<feature type="region of interest" description="Disordered" evidence="1">
    <location>
        <begin position="1"/>
        <end position="68"/>
    </location>
</feature>
<name>I8U510_ASPO3</name>
<protein>
    <submittedName>
        <fullName evidence="2">Uncharacterized protein</fullName>
    </submittedName>
</protein>
<evidence type="ECO:0000313" key="3">
    <source>
        <dbReference type="Proteomes" id="UP000002812"/>
    </source>
</evidence>
<dbReference type="EMBL" id="AKHY01000092">
    <property type="protein sequence ID" value="EIT81940.1"/>
    <property type="molecule type" value="Genomic_DNA"/>
</dbReference>
<gene>
    <name evidence="2" type="ORF">Ao3042_01521</name>
</gene>
<organism evidence="2 3">
    <name type="scientific">Aspergillus oryzae (strain 3.042)</name>
    <name type="common">Yellow koji mold</name>
    <dbReference type="NCBI Taxonomy" id="1160506"/>
    <lineage>
        <taxon>Eukaryota</taxon>
        <taxon>Fungi</taxon>
        <taxon>Dikarya</taxon>
        <taxon>Ascomycota</taxon>
        <taxon>Pezizomycotina</taxon>
        <taxon>Eurotiomycetes</taxon>
        <taxon>Eurotiomycetidae</taxon>
        <taxon>Eurotiales</taxon>
        <taxon>Aspergillaceae</taxon>
        <taxon>Aspergillus</taxon>
        <taxon>Aspergillus subgen. Circumdati</taxon>
    </lineage>
</organism>
<evidence type="ECO:0000313" key="2">
    <source>
        <dbReference type="EMBL" id="EIT81940.1"/>
    </source>
</evidence>
<proteinExistence type="predicted"/>
<feature type="compositionally biased region" description="Low complexity" evidence="1">
    <location>
        <begin position="25"/>
        <end position="45"/>
    </location>
</feature>
<dbReference type="HOGENOM" id="CLU_1677465_0_0_1"/>
<reference evidence="3" key="2">
    <citation type="submission" date="2012-06" db="EMBL/GenBank/DDBJ databases">
        <title>Comparative genomic analyses of Aspergillus oryzae 3.042 and A. oryzae RIB40 for soy-sauce fermentation.</title>
        <authorList>
            <person name="Zhao G."/>
            <person name="Hou L."/>
            <person name="Wang C."/>
            <person name="Cao X."/>
        </authorList>
    </citation>
    <scope>NUCLEOTIDE SEQUENCE [LARGE SCALE GENOMIC DNA]</scope>
    <source>
        <strain evidence="3">3.042</strain>
    </source>
</reference>
<accession>I8U510</accession>
<reference evidence="2 3" key="1">
    <citation type="journal article" date="2012" name="Eukaryot. Cell">
        <title>Draft genome sequence of Aspergillus oryzae strain 3.042.</title>
        <authorList>
            <person name="Zhao G."/>
            <person name="Yao Y."/>
            <person name="Qi W."/>
            <person name="Wang C."/>
            <person name="Hou L."/>
            <person name="Zeng B."/>
            <person name="Cao X."/>
        </authorList>
    </citation>
    <scope>NUCLEOTIDE SEQUENCE [LARGE SCALE GENOMIC DNA]</scope>
    <source>
        <strain evidence="2 3">3.042</strain>
    </source>
</reference>
<evidence type="ECO:0000256" key="1">
    <source>
        <dbReference type="SAM" id="MobiDB-lite"/>
    </source>
</evidence>
<feature type="compositionally biased region" description="Pro residues" evidence="1">
    <location>
        <begin position="13"/>
        <end position="24"/>
    </location>
</feature>
<sequence length="157" mass="17376">MHMWPIPEKPKTPEPAPPPDPPVPEAAAAPEALPAPEDVAVAVPAEEPKKKSDSTGAKKPRTRAPDPGAFAMWMAGGNRLKLRSRWEVNAEHVNGFCMFCDIFRFLRQPGANARSLNLIYLSFSGGAWLFLSHSRDWFLMPQGGIARPNPFTFCFCF</sequence>
<dbReference type="AlphaFoldDB" id="I8U510"/>
<dbReference type="Proteomes" id="UP000002812">
    <property type="component" value="Unassembled WGS sequence"/>
</dbReference>
<comment type="caution">
    <text evidence="2">The sequence shown here is derived from an EMBL/GenBank/DDBJ whole genome shotgun (WGS) entry which is preliminary data.</text>
</comment>